<dbReference type="Pfam" id="PF19393">
    <property type="entry name" value="DUF5968"/>
    <property type="match status" value="1"/>
</dbReference>
<dbReference type="AlphaFoldDB" id="G5K154"/>
<dbReference type="STRING" id="764299.STRIC_0331"/>
<name>G5K154_9STRE</name>
<keyword evidence="1" id="KW-1133">Transmembrane helix</keyword>
<reference evidence="2 3" key="1">
    <citation type="journal article" date="2014" name="Int. J. Syst. Evol. Microbiol.">
        <title>Phylogenomics and the dynamic genome evolution of the genus Streptococcus.</title>
        <authorList>
            <consortium name="The Broad Institute Genome Sequencing Platform"/>
            <person name="Richards V.P."/>
            <person name="Palmer S.R."/>
            <person name="Pavinski Bitar P.D."/>
            <person name="Qin X."/>
            <person name="Weinstock G.M."/>
            <person name="Highlander S.K."/>
            <person name="Town C.D."/>
            <person name="Burne R.A."/>
            <person name="Stanhope M.J."/>
        </authorList>
    </citation>
    <scope>NUCLEOTIDE SEQUENCE [LARGE SCALE GENOMIC DNA]</scope>
    <source>
        <strain evidence="2 3">707-05</strain>
    </source>
</reference>
<evidence type="ECO:0000313" key="3">
    <source>
        <dbReference type="Proteomes" id="UP000003330"/>
    </source>
</evidence>
<dbReference type="NCBIfam" id="NF038292">
    <property type="entry name" value="SagF_ScfC"/>
    <property type="match status" value="1"/>
</dbReference>
<protein>
    <submittedName>
        <fullName evidence="2">Uncharacterized protein</fullName>
    </submittedName>
</protein>
<proteinExistence type="predicted"/>
<evidence type="ECO:0000256" key="1">
    <source>
        <dbReference type="SAM" id="Phobius"/>
    </source>
</evidence>
<feature type="transmembrane region" description="Helical" evidence="1">
    <location>
        <begin position="133"/>
        <end position="162"/>
    </location>
</feature>
<dbReference type="Proteomes" id="UP000003330">
    <property type="component" value="Unassembled WGS sequence"/>
</dbReference>
<comment type="caution">
    <text evidence="2">The sequence shown here is derived from an EMBL/GenBank/DDBJ whole genome shotgun (WGS) entry which is preliminary data.</text>
</comment>
<dbReference type="InterPro" id="IPR045350">
    <property type="entry name" value="DUF5968"/>
</dbReference>
<gene>
    <name evidence="2" type="ORF">STRIC_0331</name>
</gene>
<keyword evidence="1" id="KW-0472">Membrane</keyword>
<accession>G5K154</accession>
<sequence>MVVGNRSVLSQHDLFFELKTINWDWHLLFFGLLYVLTLVEIPLLVLLVICDILCQKDSRLHFKKMNWLAFKKDKVGASSFILILTLVVDAFLYLGLLLSLTEDSSYAVFALIVAYGLIKALRYRDSLSQVLALTVGIWTVTATLLYGWPVGTLLLALTYILLSFKEQH</sequence>
<evidence type="ECO:0000313" key="2">
    <source>
        <dbReference type="EMBL" id="EHI70360.1"/>
    </source>
</evidence>
<keyword evidence="3" id="KW-1185">Reference proteome</keyword>
<keyword evidence="1" id="KW-0812">Transmembrane</keyword>
<dbReference type="EMBL" id="AEUX02000004">
    <property type="protein sequence ID" value="EHI70360.1"/>
    <property type="molecule type" value="Genomic_DNA"/>
</dbReference>
<organism evidence="2 3">
    <name type="scientific">Streptococcus ictaluri 707-05</name>
    <dbReference type="NCBI Taxonomy" id="764299"/>
    <lineage>
        <taxon>Bacteria</taxon>
        <taxon>Bacillati</taxon>
        <taxon>Bacillota</taxon>
        <taxon>Bacilli</taxon>
        <taxon>Lactobacillales</taxon>
        <taxon>Streptococcaceae</taxon>
        <taxon>Streptococcus</taxon>
    </lineage>
</organism>
<feature type="transmembrane region" description="Helical" evidence="1">
    <location>
        <begin position="75"/>
        <end position="98"/>
    </location>
</feature>
<feature type="transmembrane region" description="Helical" evidence="1">
    <location>
        <begin position="27"/>
        <end position="54"/>
    </location>
</feature>
<feature type="transmembrane region" description="Helical" evidence="1">
    <location>
        <begin position="104"/>
        <end position="121"/>
    </location>
</feature>